<proteinExistence type="predicted"/>
<dbReference type="Proteomes" id="UP000245626">
    <property type="component" value="Unassembled WGS sequence"/>
</dbReference>
<name>A0ACD0NL59_9BASI</name>
<accession>A0ACD0NL59</accession>
<protein>
    <submittedName>
        <fullName evidence="1">Uncharacterized protein</fullName>
    </submittedName>
</protein>
<reference evidence="1 2" key="1">
    <citation type="journal article" date="2018" name="Mol. Biol. Evol.">
        <title>Broad Genomic Sampling Reveals a Smut Pathogenic Ancestry of the Fungal Clade Ustilaginomycotina.</title>
        <authorList>
            <person name="Kijpornyongpan T."/>
            <person name="Mondo S.J."/>
            <person name="Barry K."/>
            <person name="Sandor L."/>
            <person name="Lee J."/>
            <person name="Lipzen A."/>
            <person name="Pangilinan J."/>
            <person name="LaButti K."/>
            <person name="Hainaut M."/>
            <person name="Henrissat B."/>
            <person name="Grigoriev I.V."/>
            <person name="Spatafora J.W."/>
            <person name="Aime M.C."/>
        </authorList>
    </citation>
    <scope>NUCLEOTIDE SEQUENCE [LARGE SCALE GENOMIC DNA]</scope>
    <source>
        <strain evidence="1 2">SA 807</strain>
    </source>
</reference>
<keyword evidence="2" id="KW-1185">Reference proteome</keyword>
<organism evidence="1 2">
    <name type="scientific">Violaceomyces palustris</name>
    <dbReference type="NCBI Taxonomy" id="1673888"/>
    <lineage>
        <taxon>Eukaryota</taxon>
        <taxon>Fungi</taxon>
        <taxon>Dikarya</taxon>
        <taxon>Basidiomycota</taxon>
        <taxon>Ustilaginomycotina</taxon>
        <taxon>Ustilaginomycetes</taxon>
        <taxon>Violaceomycetales</taxon>
        <taxon>Violaceomycetaceae</taxon>
        <taxon>Violaceomyces</taxon>
    </lineage>
</organism>
<evidence type="ECO:0000313" key="1">
    <source>
        <dbReference type="EMBL" id="PWN46562.1"/>
    </source>
</evidence>
<dbReference type="EMBL" id="KZ820891">
    <property type="protein sequence ID" value="PWN46562.1"/>
    <property type="molecule type" value="Genomic_DNA"/>
</dbReference>
<sequence>MRPRSGDPSLPFLTIPKILLYSFYLFKKFPFFPALFSPSPPFSSLPYVHPLAKPSWWSLRCFETTPLPLSTLSLQISPTPLSRSPRVDFVRPFESLKREGSSSFFLRPVLRFVCVAVALSFHFCFVLFFFFFARDGEGKRKGS</sequence>
<evidence type="ECO:0000313" key="2">
    <source>
        <dbReference type="Proteomes" id="UP000245626"/>
    </source>
</evidence>
<gene>
    <name evidence="1" type="ORF">IE53DRAFT_25785</name>
</gene>